<gene>
    <name evidence="2" type="ORF">ACFOSU_18880</name>
</gene>
<name>A0ABV7ET68_9GAMM</name>
<dbReference type="Pfam" id="PF13641">
    <property type="entry name" value="Glyco_tranf_2_3"/>
    <property type="match status" value="1"/>
</dbReference>
<dbReference type="PANTHER" id="PTHR43646:SF3">
    <property type="entry name" value="SLR1566 PROTEIN"/>
    <property type="match status" value="1"/>
</dbReference>
<dbReference type="NCBIfam" id="TIGR03469">
    <property type="entry name" value="HpnB"/>
    <property type="match status" value="1"/>
</dbReference>
<feature type="transmembrane region" description="Helical" evidence="1">
    <location>
        <begin position="333"/>
        <end position="356"/>
    </location>
</feature>
<accession>A0ABV7ET68</accession>
<keyword evidence="2" id="KW-0328">Glycosyltransferase</keyword>
<keyword evidence="1" id="KW-1133">Transmembrane helix</keyword>
<evidence type="ECO:0000313" key="3">
    <source>
        <dbReference type="Proteomes" id="UP001595462"/>
    </source>
</evidence>
<evidence type="ECO:0000256" key="1">
    <source>
        <dbReference type="SAM" id="Phobius"/>
    </source>
</evidence>
<feature type="transmembrane region" description="Helical" evidence="1">
    <location>
        <begin position="278"/>
        <end position="300"/>
    </location>
</feature>
<comment type="caution">
    <text evidence="2">The sequence shown here is derived from an EMBL/GenBank/DDBJ whole genome shotgun (WGS) entry which is preliminary data.</text>
</comment>
<reference evidence="3" key="1">
    <citation type="journal article" date="2019" name="Int. J. Syst. Evol. Microbiol.">
        <title>The Global Catalogue of Microorganisms (GCM) 10K type strain sequencing project: providing services to taxonomists for standard genome sequencing and annotation.</title>
        <authorList>
            <consortium name="The Broad Institute Genomics Platform"/>
            <consortium name="The Broad Institute Genome Sequencing Center for Infectious Disease"/>
            <person name="Wu L."/>
            <person name="Ma J."/>
        </authorList>
    </citation>
    <scope>NUCLEOTIDE SEQUENCE [LARGE SCALE GENOMIC DNA]</scope>
    <source>
        <strain evidence="3">KCTC 52640</strain>
    </source>
</reference>
<dbReference type="Proteomes" id="UP001595462">
    <property type="component" value="Unassembled WGS sequence"/>
</dbReference>
<dbReference type="Gene3D" id="3.90.550.10">
    <property type="entry name" value="Spore Coat Polysaccharide Biosynthesis Protein SpsA, Chain A"/>
    <property type="match status" value="1"/>
</dbReference>
<dbReference type="RefSeq" id="WP_380691492.1">
    <property type="nucleotide sequence ID" value="NZ_JBHRSS010000009.1"/>
</dbReference>
<evidence type="ECO:0000313" key="2">
    <source>
        <dbReference type="EMBL" id="MFC3105938.1"/>
    </source>
</evidence>
<protein>
    <submittedName>
        <fullName evidence="2">Glycosyltransferase</fullName>
        <ecNumber evidence="2">2.4.-.-</ecNumber>
    </submittedName>
</protein>
<keyword evidence="1" id="KW-0472">Membrane</keyword>
<dbReference type="SUPFAM" id="SSF53448">
    <property type="entry name" value="Nucleotide-diphospho-sugar transferases"/>
    <property type="match status" value="1"/>
</dbReference>
<sequence>MLFGVAIVAAIIWLGLLAQPWQPWRMRERFVADADDADGDLSDTTVLIPARDEAETLGRTLAALAHQGRGLRVIVIDDHSGDGTAAVARRAGLLDLDIIAAAPLPPGWTGKLWALEQGREHVTTARLLLLDADIEIAPGTIAGLRARAIREDRQLVSLMAALRMHSTAERLLMPAFIYFFKLLYPFALSNAGSRFVAAAAGGCVLLDARVLDAIGGFASLRDAVIDDCTLAARVRAAGGRTWVGVTHAAVSLRGYDDFASIHAMVARSAFTQLRYSRILLAACTLVMAVMFWVPPLALLVGDAPTRAVAALALLAMLVSYLPTLRYYRLRRAWALLLPVTGTLYLGMTWSSALRYWRGLRTAWRGREYRRDENL</sequence>
<keyword evidence="3" id="KW-1185">Reference proteome</keyword>
<dbReference type="InterPro" id="IPR017832">
    <property type="entry name" value="Glyco_trans_2_hopen-assoc_HpnB"/>
</dbReference>
<dbReference type="InterPro" id="IPR029044">
    <property type="entry name" value="Nucleotide-diphossugar_trans"/>
</dbReference>
<organism evidence="2 3">
    <name type="scientific">Salinisphaera aquimarina</name>
    <dbReference type="NCBI Taxonomy" id="2094031"/>
    <lineage>
        <taxon>Bacteria</taxon>
        <taxon>Pseudomonadati</taxon>
        <taxon>Pseudomonadota</taxon>
        <taxon>Gammaproteobacteria</taxon>
        <taxon>Salinisphaerales</taxon>
        <taxon>Salinisphaeraceae</taxon>
        <taxon>Salinisphaera</taxon>
    </lineage>
</organism>
<proteinExistence type="predicted"/>
<dbReference type="EC" id="2.4.-.-" evidence="2"/>
<dbReference type="GO" id="GO:0016757">
    <property type="term" value="F:glycosyltransferase activity"/>
    <property type="evidence" value="ECO:0007669"/>
    <property type="project" value="UniProtKB-KW"/>
</dbReference>
<keyword evidence="1" id="KW-0812">Transmembrane</keyword>
<dbReference type="PANTHER" id="PTHR43646">
    <property type="entry name" value="GLYCOSYLTRANSFERASE"/>
    <property type="match status" value="1"/>
</dbReference>
<dbReference type="EMBL" id="JBHRSS010000009">
    <property type="protein sequence ID" value="MFC3105938.1"/>
    <property type="molecule type" value="Genomic_DNA"/>
</dbReference>
<feature type="transmembrane region" description="Helical" evidence="1">
    <location>
        <begin position="307"/>
        <end position="327"/>
    </location>
</feature>
<keyword evidence="2" id="KW-0808">Transferase</keyword>